<proteinExistence type="inferred from homology"/>
<dbReference type="PANTHER" id="PTHR43179">
    <property type="entry name" value="RHAMNOSYLTRANSFERASE WBBL"/>
    <property type="match status" value="1"/>
</dbReference>
<dbReference type="InterPro" id="IPR001173">
    <property type="entry name" value="Glyco_trans_2-like"/>
</dbReference>
<dbReference type="AlphaFoldDB" id="A0A679JKB5"/>
<comment type="similarity">
    <text evidence="1">Belongs to the glycosyltransferase 2 family.</text>
</comment>
<evidence type="ECO:0000256" key="4">
    <source>
        <dbReference type="SAM" id="MobiDB-lite"/>
    </source>
</evidence>
<dbReference type="GO" id="GO:0016757">
    <property type="term" value="F:glycosyltransferase activity"/>
    <property type="evidence" value="ECO:0007669"/>
    <property type="project" value="UniProtKB-KW"/>
</dbReference>
<dbReference type="Gene3D" id="3.90.550.10">
    <property type="entry name" value="Spore Coat Polysaccharide Biosynthesis Protein SpsA, Chain A"/>
    <property type="match status" value="1"/>
</dbReference>
<evidence type="ECO:0000313" key="6">
    <source>
        <dbReference type="EMBL" id="CAA2106676.1"/>
    </source>
</evidence>
<dbReference type="InterPro" id="IPR029044">
    <property type="entry name" value="Nucleotide-diphossugar_trans"/>
</dbReference>
<gene>
    <name evidence="6" type="ORF">MBUL_03790</name>
</gene>
<dbReference type="Pfam" id="PF00535">
    <property type="entry name" value="Glycos_transf_2"/>
    <property type="match status" value="1"/>
</dbReference>
<feature type="domain" description="Glycosyltransferase 2-like" evidence="5">
    <location>
        <begin position="48"/>
        <end position="170"/>
    </location>
</feature>
<accession>A0A679JKB5</accession>
<evidence type="ECO:0000256" key="2">
    <source>
        <dbReference type="ARBA" id="ARBA00022676"/>
    </source>
</evidence>
<feature type="region of interest" description="Disordered" evidence="4">
    <location>
        <begin position="119"/>
        <end position="149"/>
    </location>
</feature>
<dbReference type="PANTHER" id="PTHR43179:SF12">
    <property type="entry name" value="GALACTOFURANOSYLTRANSFERASE GLFT2"/>
    <property type="match status" value="1"/>
</dbReference>
<dbReference type="EMBL" id="LR743504">
    <property type="protein sequence ID" value="CAA2106676.1"/>
    <property type="molecule type" value="Genomic_DNA"/>
</dbReference>
<organism evidence="6">
    <name type="scientific">Methylobacterium bullatum</name>
    <dbReference type="NCBI Taxonomy" id="570505"/>
    <lineage>
        <taxon>Bacteria</taxon>
        <taxon>Pseudomonadati</taxon>
        <taxon>Pseudomonadota</taxon>
        <taxon>Alphaproteobacteria</taxon>
        <taxon>Hyphomicrobiales</taxon>
        <taxon>Methylobacteriaceae</taxon>
        <taxon>Methylobacterium</taxon>
    </lineage>
</organism>
<evidence type="ECO:0000256" key="1">
    <source>
        <dbReference type="ARBA" id="ARBA00006739"/>
    </source>
</evidence>
<reference evidence="6" key="1">
    <citation type="submission" date="2019-12" db="EMBL/GenBank/DDBJ databases">
        <authorList>
            <person name="Cremers G."/>
        </authorList>
    </citation>
    <scope>NUCLEOTIDE SEQUENCE</scope>
    <source>
        <strain evidence="6">Mbul1</strain>
    </source>
</reference>
<evidence type="ECO:0000256" key="3">
    <source>
        <dbReference type="ARBA" id="ARBA00022679"/>
    </source>
</evidence>
<protein>
    <recommendedName>
        <fullName evidence="5">Glycosyltransferase 2-like domain-containing protein</fullName>
    </recommendedName>
</protein>
<keyword evidence="2" id="KW-0328">Glycosyltransferase</keyword>
<sequence length="318" mass="34757">MSAQPQTIAGIVVYHPDEANLLRLVGVLAPDVREIVIYANSAVSSQEEDRLRAAAQGTDLSVMRPGGNLGLGAAYNALLDHTTERGGAFLFLLDQDSLPPPGAIPQLAARHAHLEEAGEKPAIVGPRPTDWDGKPLRSPPEQSGHADDTQATRVQFVISSGSLVNCEAARAVGPFRADFFIDAIDVEWCMRANHRGYSIWIADDVPMAHELGRGLIRLPFGLSPTDQPPRRLYTFLRNQLAMLRMSHVPLAHKARTVLLLPLRIVVYLGRNRFSREVWTALLRGLIDGARAQLGPPEAALGRSALRQDNSAKAFKRLE</sequence>
<keyword evidence="3" id="KW-0808">Transferase</keyword>
<evidence type="ECO:0000259" key="5">
    <source>
        <dbReference type="Pfam" id="PF00535"/>
    </source>
</evidence>
<name>A0A679JKB5_9HYPH</name>
<dbReference type="SUPFAM" id="SSF53448">
    <property type="entry name" value="Nucleotide-diphospho-sugar transferases"/>
    <property type="match status" value="1"/>
</dbReference>